<evidence type="ECO:0000256" key="7">
    <source>
        <dbReference type="SAM" id="MobiDB-lite"/>
    </source>
</evidence>
<keyword evidence="4" id="KW-0963">Cytoplasm</keyword>
<dbReference type="VEuPathDB" id="FungiDB:PADG_04836"/>
<gene>
    <name evidence="8" type="ORF">ACO22_06042</name>
</gene>
<evidence type="ECO:0000313" key="9">
    <source>
        <dbReference type="Proteomes" id="UP000242814"/>
    </source>
</evidence>
<dbReference type="EMBL" id="LZYO01000301">
    <property type="protein sequence ID" value="ODH19931.1"/>
    <property type="molecule type" value="Genomic_DNA"/>
</dbReference>
<comment type="function">
    <text evidence="6">Part of the dynactin complex that activates the molecular motor dynein for ultra-processive transport along microtubules.</text>
</comment>
<dbReference type="InterPro" id="IPR027777">
    <property type="entry name" value="DCTN6"/>
</dbReference>
<organism evidence="8 9">
    <name type="scientific">Paracoccidioides brasiliensis</name>
    <dbReference type="NCBI Taxonomy" id="121759"/>
    <lineage>
        <taxon>Eukaryota</taxon>
        <taxon>Fungi</taxon>
        <taxon>Dikarya</taxon>
        <taxon>Ascomycota</taxon>
        <taxon>Pezizomycotina</taxon>
        <taxon>Eurotiomycetes</taxon>
        <taxon>Eurotiomycetidae</taxon>
        <taxon>Onygenales</taxon>
        <taxon>Ajellomycetaceae</taxon>
        <taxon>Paracoccidioides</taxon>
    </lineage>
</organism>
<dbReference type="InterPro" id="IPR011004">
    <property type="entry name" value="Trimer_LpxA-like_sf"/>
</dbReference>
<comment type="caution">
    <text evidence="8">The sequence shown here is derived from an EMBL/GenBank/DDBJ whole genome shotgun (WGS) entry which is preliminary data.</text>
</comment>
<name>A0A1D2J8K4_PARBR</name>
<dbReference type="PANTHER" id="PTHR13072">
    <property type="entry name" value="DYNACTIN 6"/>
    <property type="match status" value="1"/>
</dbReference>
<dbReference type="GO" id="GO:0007052">
    <property type="term" value="P:mitotic spindle organization"/>
    <property type="evidence" value="ECO:0007669"/>
    <property type="project" value="TreeGrafter"/>
</dbReference>
<dbReference type="GO" id="GO:0005869">
    <property type="term" value="C:dynactin complex"/>
    <property type="evidence" value="ECO:0007669"/>
    <property type="project" value="InterPro"/>
</dbReference>
<evidence type="ECO:0000256" key="6">
    <source>
        <dbReference type="ARBA" id="ARBA00034687"/>
    </source>
</evidence>
<evidence type="ECO:0000256" key="2">
    <source>
        <dbReference type="ARBA" id="ARBA00007719"/>
    </source>
</evidence>
<evidence type="ECO:0000256" key="3">
    <source>
        <dbReference type="ARBA" id="ARBA00016573"/>
    </source>
</evidence>
<comment type="similarity">
    <text evidence="2">Belongs to the dynactin subunits 5/6 family. Dynactin subunit 6 subfamily.</text>
</comment>
<evidence type="ECO:0000313" key="8">
    <source>
        <dbReference type="EMBL" id="ODH19931.1"/>
    </source>
</evidence>
<dbReference type="PANTHER" id="PTHR13072:SF0">
    <property type="entry name" value="DYNACTIN SUBUNIT 6"/>
    <property type="match status" value="1"/>
</dbReference>
<feature type="compositionally biased region" description="Low complexity" evidence="7">
    <location>
        <begin position="10"/>
        <end position="19"/>
    </location>
</feature>
<evidence type="ECO:0000256" key="5">
    <source>
        <dbReference type="ARBA" id="ARBA00023212"/>
    </source>
</evidence>
<protein>
    <recommendedName>
        <fullName evidence="3">Dynactin subunit 6</fullName>
    </recommendedName>
</protein>
<dbReference type="VEuPathDB" id="FungiDB:PABG_04442"/>
<accession>A0A1D2J8K4</accession>
<reference evidence="8 9" key="1">
    <citation type="submission" date="2016-06" db="EMBL/GenBank/DDBJ databases">
        <authorList>
            <person name="Kjaerup R.B."/>
            <person name="Dalgaard T.S."/>
            <person name="Juul-Madsen H.R."/>
        </authorList>
    </citation>
    <scope>NUCLEOTIDE SEQUENCE [LARGE SCALE GENOMIC DNA]</scope>
    <source>
        <strain evidence="8 9">Pb300</strain>
    </source>
</reference>
<comment type="subcellular location">
    <subcellularLocation>
        <location evidence="1">Cytoplasm</location>
        <location evidence="1">Cytoskeleton</location>
    </subcellularLocation>
</comment>
<keyword evidence="5" id="KW-0206">Cytoskeleton</keyword>
<dbReference type="GO" id="GO:0070840">
    <property type="term" value="F:dynein complex binding"/>
    <property type="evidence" value="ECO:0007669"/>
    <property type="project" value="TreeGrafter"/>
</dbReference>
<dbReference type="AlphaFoldDB" id="A0A1D2J8K4"/>
<dbReference type="SUPFAM" id="SSF51161">
    <property type="entry name" value="Trimeric LpxA-like enzymes"/>
    <property type="match status" value="1"/>
</dbReference>
<evidence type="ECO:0000256" key="1">
    <source>
        <dbReference type="ARBA" id="ARBA00004245"/>
    </source>
</evidence>
<evidence type="ECO:0000256" key="4">
    <source>
        <dbReference type="ARBA" id="ARBA00022490"/>
    </source>
</evidence>
<dbReference type="Proteomes" id="UP000242814">
    <property type="component" value="Unassembled WGS sequence"/>
</dbReference>
<dbReference type="Gene3D" id="2.160.10.10">
    <property type="entry name" value="Hexapeptide repeat proteins"/>
    <property type="match status" value="1"/>
</dbReference>
<proteinExistence type="inferred from homology"/>
<sequence>MATNPDHLKPSSSRPSSYSQKPTTPMYKPPLTAHPTATVPDSASFQGIHPISIGAGTVIHPRSKFLSFEGPIHIGDGCIIGEKSVIGGPQASPISSTSMTDAESATTSTEATTTLPTCSSTTITTTLEKSIIIGPLATISAGTHISSAATVDTSSFLGRGVQVGQHAKVCSSCSIPDSSVVDDWTVIWGGGVGAASRLQRRKRVNGQHQQPSDEPGVGLGSGAAIVERGRLGVLEKEREGLTKLIGARSAGEIASRVVCHVLSACWIDTPWNISEYNRNAAVYVLR</sequence>
<feature type="region of interest" description="Disordered" evidence="7">
    <location>
        <begin position="1"/>
        <end position="43"/>
    </location>
</feature>